<evidence type="ECO:0000313" key="10">
    <source>
        <dbReference type="Proteomes" id="UP000388452"/>
    </source>
</evidence>
<keyword evidence="6 7" id="KW-0472">Membrane</keyword>
<dbReference type="PANTHER" id="PTHR30353:SF0">
    <property type="entry name" value="TRANSMEMBRANE PROTEIN"/>
    <property type="match status" value="1"/>
</dbReference>
<evidence type="ECO:0000256" key="7">
    <source>
        <dbReference type="RuleBase" id="RU367016"/>
    </source>
</evidence>
<protein>
    <submittedName>
        <fullName evidence="9">Cytochrome O ubiquinol oxidase</fullName>
    </submittedName>
</protein>
<proteinExistence type="inferred from homology"/>
<gene>
    <name evidence="9" type="ORF">LM010_05500</name>
</gene>
<evidence type="ECO:0000313" key="9">
    <source>
        <dbReference type="EMBL" id="QFQ90911.1"/>
    </source>
</evidence>
<evidence type="ECO:0000256" key="3">
    <source>
        <dbReference type="ARBA" id="ARBA00022475"/>
    </source>
</evidence>
<evidence type="ECO:0000256" key="2">
    <source>
        <dbReference type="ARBA" id="ARBA00010792"/>
    </source>
</evidence>
<reference evidence="9 10" key="1">
    <citation type="submission" date="2019-10" db="EMBL/GenBank/DDBJ databases">
        <title>Genome sequencing of Lactobacillus manihotivorans.</title>
        <authorList>
            <person name="Kim K."/>
        </authorList>
    </citation>
    <scope>NUCLEOTIDE SEQUENCE [LARGE SCALE GENOMIC DNA]</scope>
    <source>
        <strain evidence="9 10">LM010</strain>
    </source>
</reference>
<dbReference type="GO" id="GO:0005886">
    <property type="term" value="C:plasma membrane"/>
    <property type="evidence" value="ECO:0007669"/>
    <property type="project" value="UniProtKB-SubCell"/>
</dbReference>
<comment type="subcellular location">
    <subcellularLocation>
        <location evidence="1 7">Cell membrane</location>
        <topology evidence="1 7">Multi-pass membrane protein</topology>
    </subcellularLocation>
</comment>
<comment type="similarity">
    <text evidence="2 7">Belongs to the DedA family.</text>
</comment>
<name>A0A5P8JQF0_9LACO</name>
<keyword evidence="5 7" id="KW-1133">Transmembrane helix</keyword>
<feature type="domain" description="VTT" evidence="8">
    <location>
        <begin position="48"/>
        <end position="175"/>
    </location>
</feature>
<dbReference type="AlphaFoldDB" id="A0A5P8JQF0"/>
<evidence type="ECO:0000256" key="1">
    <source>
        <dbReference type="ARBA" id="ARBA00004651"/>
    </source>
</evidence>
<feature type="transmembrane region" description="Helical" evidence="7">
    <location>
        <begin position="127"/>
        <end position="144"/>
    </location>
</feature>
<keyword evidence="3 7" id="KW-1003">Cell membrane</keyword>
<dbReference type="Pfam" id="PF09335">
    <property type="entry name" value="VTT_dom"/>
    <property type="match status" value="1"/>
</dbReference>
<dbReference type="RefSeq" id="WP_152164695.1">
    <property type="nucleotide sequence ID" value="NZ_CP045068.1"/>
</dbReference>
<accession>A0A5P8JQF0</accession>
<evidence type="ECO:0000256" key="5">
    <source>
        <dbReference type="ARBA" id="ARBA00022989"/>
    </source>
</evidence>
<organism evidence="9 10">
    <name type="scientific">Lacticaseibacillus manihotivorans</name>
    <dbReference type="NCBI Taxonomy" id="88233"/>
    <lineage>
        <taxon>Bacteria</taxon>
        <taxon>Bacillati</taxon>
        <taxon>Bacillota</taxon>
        <taxon>Bacilli</taxon>
        <taxon>Lactobacillales</taxon>
        <taxon>Lactobacillaceae</taxon>
        <taxon>Lacticaseibacillus</taxon>
    </lineage>
</organism>
<keyword evidence="4 7" id="KW-0812">Transmembrane</keyword>
<feature type="transmembrane region" description="Helical" evidence="7">
    <location>
        <begin position="156"/>
        <end position="178"/>
    </location>
</feature>
<dbReference type="InterPro" id="IPR032816">
    <property type="entry name" value="VTT_dom"/>
</dbReference>
<sequence>MSVLLLTTLIPNLGQLLPALISQWGALIYIGLFLVIFIETGVVILPFLPGDSLLFLCGSLAALANGGLNIWVLWGLLVIAAFVGDSLNFEIGEHFGGWLTHNQKLQRFIKPEYLDRSAKFFEKHGKAAIFLGRFMPIIRTFIPFTAGISKMHYRDFVFYNLLGGIAWVTVALGAGFFFGNVAIVKAHFELIMRACGRFSGLSTSGGLALTVFLRALSS</sequence>
<evidence type="ECO:0000256" key="4">
    <source>
        <dbReference type="ARBA" id="ARBA00022692"/>
    </source>
</evidence>
<feature type="transmembrane region" description="Helical" evidence="7">
    <location>
        <begin position="26"/>
        <end position="48"/>
    </location>
</feature>
<evidence type="ECO:0000256" key="6">
    <source>
        <dbReference type="ARBA" id="ARBA00023136"/>
    </source>
</evidence>
<evidence type="ECO:0000259" key="8">
    <source>
        <dbReference type="Pfam" id="PF09335"/>
    </source>
</evidence>
<dbReference type="Proteomes" id="UP000388452">
    <property type="component" value="Chromosome"/>
</dbReference>
<dbReference type="EMBL" id="CP045068">
    <property type="protein sequence ID" value="QFQ90911.1"/>
    <property type="molecule type" value="Genomic_DNA"/>
</dbReference>
<feature type="transmembrane region" description="Helical" evidence="7">
    <location>
        <begin position="60"/>
        <end position="83"/>
    </location>
</feature>
<dbReference type="InterPro" id="IPR032818">
    <property type="entry name" value="DedA-like"/>
</dbReference>
<dbReference type="PANTHER" id="PTHR30353">
    <property type="entry name" value="INNER MEMBRANE PROTEIN DEDA-RELATED"/>
    <property type="match status" value="1"/>
</dbReference>